<reference evidence="2 3" key="1">
    <citation type="submission" date="2020-11" db="EMBL/GenBank/DDBJ databases">
        <title>Algicoccus daihaiensis sp.nov., isolated from Daihai Lake in Inner Mongolia.</title>
        <authorList>
            <person name="Kai J."/>
        </authorList>
    </citation>
    <scope>NUCLEOTIDE SEQUENCE [LARGE SCALE GENOMIC DNA]</scope>
    <source>
        <strain evidence="3">f23</strain>
    </source>
</reference>
<evidence type="ECO:0000256" key="1">
    <source>
        <dbReference type="SAM" id="SignalP"/>
    </source>
</evidence>
<evidence type="ECO:0000313" key="3">
    <source>
        <dbReference type="Proteomes" id="UP000831607"/>
    </source>
</evidence>
<name>A0ABY4AMV2_9BURK</name>
<organism evidence="2 3">
    <name type="scientific">Orrella daihaiensis</name>
    <dbReference type="NCBI Taxonomy" id="2782176"/>
    <lineage>
        <taxon>Bacteria</taxon>
        <taxon>Pseudomonadati</taxon>
        <taxon>Pseudomonadota</taxon>
        <taxon>Betaproteobacteria</taxon>
        <taxon>Burkholderiales</taxon>
        <taxon>Alcaligenaceae</taxon>
        <taxon>Orrella</taxon>
    </lineage>
</organism>
<dbReference type="Proteomes" id="UP000831607">
    <property type="component" value="Chromosome"/>
</dbReference>
<sequence>MMNIRAWLSSLLLCFAFGFAGTAAAEALKPSGTVKIDQTQVGFIIGGNFGGGTLTVDGKSYGFQLGGLSLGANFGASQLAASGEVYNLKKLEDFEGNYVSTGGQAVLGGGVGGMQLQNAKGVIMRLQATATGLQFNVGAGGVNVYFDKK</sequence>
<keyword evidence="1" id="KW-0732">Signal</keyword>
<gene>
    <name evidence="2" type="ORF">DHf2319_09150</name>
</gene>
<protein>
    <submittedName>
        <fullName evidence="2">DUF1134 domain-containing protein</fullName>
    </submittedName>
</protein>
<accession>A0ABY4AMV2</accession>
<proteinExistence type="predicted"/>
<dbReference type="EMBL" id="CP063982">
    <property type="protein sequence ID" value="UOD51645.1"/>
    <property type="molecule type" value="Genomic_DNA"/>
</dbReference>
<feature type="chain" id="PRO_5045110267" evidence="1">
    <location>
        <begin position="26"/>
        <end position="149"/>
    </location>
</feature>
<feature type="signal peptide" evidence="1">
    <location>
        <begin position="1"/>
        <end position="25"/>
    </location>
</feature>
<evidence type="ECO:0000313" key="2">
    <source>
        <dbReference type="EMBL" id="UOD51645.1"/>
    </source>
</evidence>
<keyword evidence="3" id="KW-1185">Reference proteome</keyword>